<keyword evidence="7" id="KW-0325">Glycoprotein</keyword>
<dbReference type="Gene3D" id="3.40.50.1820">
    <property type="entry name" value="alpha/beta hydrolase"/>
    <property type="match status" value="1"/>
</dbReference>
<evidence type="ECO:0000256" key="5">
    <source>
        <dbReference type="ARBA" id="ARBA00022801"/>
    </source>
</evidence>
<feature type="chain" id="PRO_5007896669" description="Palmitoyl-protein thioesterase 1" evidence="9">
    <location>
        <begin position="20"/>
        <end position="335"/>
    </location>
</feature>
<evidence type="ECO:0000313" key="10">
    <source>
        <dbReference type="EMBL" id="KZZ99536.1"/>
    </source>
</evidence>
<keyword evidence="11" id="KW-1185">Reference proteome</keyword>
<evidence type="ECO:0000256" key="2">
    <source>
        <dbReference type="ARBA" id="ARBA00012423"/>
    </source>
</evidence>
<comment type="caution">
    <text evidence="10">The sequence shown here is derived from an EMBL/GenBank/DDBJ whole genome shotgun (WGS) entry which is preliminary data.</text>
</comment>
<dbReference type="EC" id="3.1.2.22" evidence="2"/>
<evidence type="ECO:0000256" key="3">
    <source>
        <dbReference type="ARBA" id="ARBA00014212"/>
    </source>
</evidence>
<evidence type="ECO:0000256" key="6">
    <source>
        <dbReference type="ARBA" id="ARBA00023157"/>
    </source>
</evidence>
<dbReference type="Proteomes" id="UP000078544">
    <property type="component" value="Unassembled WGS sequence"/>
</dbReference>
<dbReference type="FunFam" id="3.40.50.1820:FF:000107">
    <property type="entry name" value="Palmitoyl-protein thioesterase 1"/>
    <property type="match status" value="1"/>
</dbReference>
<evidence type="ECO:0000256" key="4">
    <source>
        <dbReference type="ARBA" id="ARBA00022729"/>
    </source>
</evidence>
<name>A0A168F6I8_9HYPO</name>
<dbReference type="PANTHER" id="PTHR11247:SF8">
    <property type="entry name" value="PALMITOYL-PROTEIN THIOESTERASE 1"/>
    <property type="match status" value="1"/>
</dbReference>
<dbReference type="InterPro" id="IPR029058">
    <property type="entry name" value="AB_hydrolase_fold"/>
</dbReference>
<sequence length="335" mass="36012">MRPFLLTAAAAAVSGTVLASSSSSLSSSSSSDGGDSDNPLPLVIWHGLGDSSTSEGLADIAQLAEAFAPGIFVHVINPNPDGGDDRSATFFGNVTDQVATVCAQLAAHPILSTAPAIDAVGFSQGGQFLRGYVERCNAPPVRNLVTFGSQHNGITRFRDCAPADLVCKAAMALLRFNVWSAFVQARLVPAQYYRPTEPAADYATYLASSNYLADINNERALKNETYRANLASLDNFVMYLFGNDTVSIPKESAWFGEVSGDGNHVPLKERPIYKEDWIGLRALNDKGALSFRTIEAAEHMRIPTKVLNDTFKEFLGVYKGKKTSAFSDEGISEEL</sequence>
<gene>
    <name evidence="10" type="ORF">AAL_02108</name>
</gene>
<dbReference type="AlphaFoldDB" id="A0A168F6I8"/>
<proteinExistence type="inferred from homology"/>
<feature type="signal peptide" evidence="9">
    <location>
        <begin position="1"/>
        <end position="19"/>
    </location>
</feature>
<dbReference type="SUPFAM" id="SSF53474">
    <property type="entry name" value="alpha/beta-Hydrolases"/>
    <property type="match status" value="1"/>
</dbReference>
<evidence type="ECO:0000256" key="8">
    <source>
        <dbReference type="ARBA" id="ARBA00031934"/>
    </source>
</evidence>
<dbReference type="PANTHER" id="PTHR11247">
    <property type="entry name" value="PALMITOYL-PROTEIN THIOESTERASE/DOLICHYLDIPHOSPHATASE 1"/>
    <property type="match status" value="1"/>
</dbReference>
<dbReference type="InterPro" id="IPR002472">
    <property type="entry name" value="Palm_thioest"/>
</dbReference>
<comment type="similarity">
    <text evidence="1">Belongs to the palmitoyl-protein thioesterase family.</text>
</comment>
<keyword evidence="4 9" id="KW-0732">Signal</keyword>
<dbReference type="Pfam" id="PF02089">
    <property type="entry name" value="Palm_thioest"/>
    <property type="match status" value="1"/>
</dbReference>
<keyword evidence="5" id="KW-0378">Hydrolase</keyword>
<dbReference type="GO" id="GO:0008474">
    <property type="term" value="F:palmitoyl-(protein) hydrolase activity"/>
    <property type="evidence" value="ECO:0007669"/>
    <property type="project" value="UniProtKB-EC"/>
</dbReference>
<evidence type="ECO:0000256" key="1">
    <source>
        <dbReference type="ARBA" id="ARBA00010758"/>
    </source>
</evidence>
<organism evidence="10 11">
    <name type="scientific">Moelleriella libera RCEF 2490</name>
    <dbReference type="NCBI Taxonomy" id="1081109"/>
    <lineage>
        <taxon>Eukaryota</taxon>
        <taxon>Fungi</taxon>
        <taxon>Dikarya</taxon>
        <taxon>Ascomycota</taxon>
        <taxon>Pezizomycotina</taxon>
        <taxon>Sordariomycetes</taxon>
        <taxon>Hypocreomycetidae</taxon>
        <taxon>Hypocreales</taxon>
        <taxon>Clavicipitaceae</taxon>
        <taxon>Moelleriella</taxon>
    </lineage>
</organism>
<dbReference type="EMBL" id="AZGY01000003">
    <property type="protein sequence ID" value="KZZ99536.1"/>
    <property type="molecule type" value="Genomic_DNA"/>
</dbReference>
<evidence type="ECO:0000256" key="9">
    <source>
        <dbReference type="SAM" id="SignalP"/>
    </source>
</evidence>
<dbReference type="STRING" id="1081109.A0A168F6I8"/>
<evidence type="ECO:0000313" key="11">
    <source>
        <dbReference type="Proteomes" id="UP000078544"/>
    </source>
</evidence>
<evidence type="ECO:0000256" key="7">
    <source>
        <dbReference type="ARBA" id="ARBA00023180"/>
    </source>
</evidence>
<dbReference type="OrthoDB" id="10263094at2759"/>
<accession>A0A168F6I8</accession>
<keyword evidence="6" id="KW-1015">Disulfide bond</keyword>
<protein>
    <recommendedName>
        <fullName evidence="3">Palmitoyl-protein thioesterase 1</fullName>
        <ecNumber evidence="2">3.1.2.22</ecNumber>
    </recommendedName>
    <alternativeName>
        <fullName evidence="8">Palmitoyl-protein hydrolase 1</fullName>
    </alternativeName>
</protein>
<reference evidence="10 11" key="1">
    <citation type="journal article" date="2016" name="Genome Biol. Evol.">
        <title>Divergent and convergent evolution of fungal pathogenicity.</title>
        <authorList>
            <person name="Shang Y."/>
            <person name="Xiao G."/>
            <person name="Zheng P."/>
            <person name="Cen K."/>
            <person name="Zhan S."/>
            <person name="Wang C."/>
        </authorList>
    </citation>
    <scope>NUCLEOTIDE SEQUENCE [LARGE SCALE GENOMIC DNA]</scope>
    <source>
        <strain evidence="10 11">RCEF 2490</strain>
    </source>
</reference>
<dbReference type="PRINTS" id="PR00414">
    <property type="entry name" value="PPTHIESTRASE"/>
</dbReference>